<accession>A0A0D1WTG0</accession>
<protein>
    <submittedName>
        <fullName evidence="1">Uncharacterized protein</fullName>
    </submittedName>
</protein>
<dbReference type="Proteomes" id="UP000053599">
    <property type="component" value="Unassembled WGS sequence"/>
</dbReference>
<sequence length="194" mass="21942">MSFPGSPPEWYLLVTITVKKFDAETVTGVGLSFADPTDTIRILLSTEDHEVPTGDLVIRLLFNRWTYVERAWAIGDRHIFQEQPCQFDKAGIEVSGPARDLEAEYLWLERGGEWYEISCLDARDGFAMCPFVNDYGVRSLRECPHGDHCPEDDKGPLDTERQYVILAGSGEKVSNIPPIVYKPLMEFTPVPTED</sequence>
<reference evidence="1 2" key="1">
    <citation type="submission" date="2015-01" db="EMBL/GenBank/DDBJ databases">
        <title>The Genome Sequence of Exophiala sideris CBS121828.</title>
        <authorList>
            <consortium name="The Broad Institute Genomics Platform"/>
            <person name="Cuomo C."/>
            <person name="de Hoog S."/>
            <person name="Gorbushina A."/>
            <person name="Stielow B."/>
            <person name="Teixiera M."/>
            <person name="Abouelleil A."/>
            <person name="Chapman S.B."/>
            <person name="Priest M."/>
            <person name="Young S.K."/>
            <person name="Wortman J."/>
            <person name="Nusbaum C."/>
            <person name="Birren B."/>
        </authorList>
    </citation>
    <scope>NUCLEOTIDE SEQUENCE [LARGE SCALE GENOMIC DNA]</scope>
    <source>
        <strain evidence="1 2">CBS 121828</strain>
    </source>
</reference>
<dbReference type="HOGENOM" id="CLU_1402454_0_0_1"/>
<gene>
    <name evidence="1" type="ORF">PV11_10156</name>
</gene>
<dbReference type="AlphaFoldDB" id="A0A0D1WTG0"/>
<proteinExistence type="predicted"/>
<dbReference type="EMBL" id="KN846954">
    <property type="protein sequence ID" value="KIV78436.1"/>
    <property type="molecule type" value="Genomic_DNA"/>
</dbReference>
<organism evidence="1 2">
    <name type="scientific">Exophiala sideris</name>
    <dbReference type="NCBI Taxonomy" id="1016849"/>
    <lineage>
        <taxon>Eukaryota</taxon>
        <taxon>Fungi</taxon>
        <taxon>Dikarya</taxon>
        <taxon>Ascomycota</taxon>
        <taxon>Pezizomycotina</taxon>
        <taxon>Eurotiomycetes</taxon>
        <taxon>Chaetothyriomycetidae</taxon>
        <taxon>Chaetothyriales</taxon>
        <taxon>Herpotrichiellaceae</taxon>
        <taxon>Exophiala</taxon>
    </lineage>
</organism>
<dbReference type="OrthoDB" id="10525517at2759"/>
<name>A0A0D1WTG0_9EURO</name>
<evidence type="ECO:0000313" key="2">
    <source>
        <dbReference type="Proteomes" id="UP000053599"/>
    </source>
</evidence>
<evidence type="ECO:0000313" key="1">
    <source>
        <dbReference type="EMBL" id="KIV78436.1"/>
    </source>
</evidence>